<dbReference type="Gene3D" id="2.40.50.140">
    <property type="entry name" value="Nucleic acid-binding proteins"/>
    <property type="match status" value="1"/>
</dbReference>
<proteinExistence type="predicted"/>
<feature type="compositionally biased region" description="Basic and acidic residues" evidence="1">
    <location>
        <begin position="358"/>
        <end position="375"/>
    </location>
</feature>
<evidence type="ECO:0000313" key="3">
    <source>
        <dbReference type="EMBL" id="KAJ8023632.1"/>
    </source>
</evidence>
<dbReference type="GO" id="GO:0003735">
    <property type="term" value="F:structural constituent of ribosome"/>
    <property type="evidence" value="ECO:0007669"/>
    <property type="project" value="TreeGrafter"/>
</dbReference>
<gene>
    <name evidence="3" type="ORF">HOLleu_36127</name>
</gene>
<dbReference type="OrthoDB" id="995477at2759"/>
<dbReference type="PANTHER" id="PTHR10724:SF10">
    <property type="entry name" value="S1 RNA-BINDING DOMAIN-CONTAINING PROTEIN 1"/>
    <property type="match status" value="1"/>
</dbReference>
<evidence type="ECO:0000313" key="4">
    <source>
        <dbReference type="Proteomes" id="UP001152320"/>
    </source>
</evidence>
<dbReference type="Proteomes" id="UP001152320">
    <property type="component" value="Chromosome 19"/>
</dbReference>
<dbReference type="AlphaFoldDB" id="A0A9Q0YJJ5"/>
<dbReference type="GO" id="GO:0006412">
    <property type="term" value="P:translation"/>
    <property type="evidence" value="ECO:0007669"/>
    <property type="project" value="TreeGrafter"/>
</dbReference>
<comment type="caution">
    <text evidence="3">The sequence shown here is derived from an EMBL/GenBank/DDBJ whole genome shotgun (WGS) entry which is preliminary data.</text>
</comment>
<evidence type="ECO:0000259" key="2">
    <source>
        <dbReference type="PROSITE" id="PS50126"/>
    </source>
</evidence>
<name>A0A9Q0YJJ5_HOLLE</name>
<dbReference type="SUPFAM" id="SSF47781">
    <property type="entry name" value="RuvA domain 2-like"/>
    <property type="match status" value="2"/>
</dbReference>
<dbReference type="Gene3D" id="1.10.150.310">
    <property type="entry name" value="Tex RuvX-like domain-like"/>
    <property type="match status" value="2"/>
</dbReference>
<dbReference type="GO" id="GO:0006139">
    <property type="term" value="P:nucleobase-containing compound metabolic process"/>
    <property type="evidence" value="ECO:0007669"/>
    <property type="project" value="InterPro"/>
</dbReference>
<keyword evidence="4" id="KW-1185">Reference proteome</keyword>
<dbReference type="InterPro" id="IPR012340">
    <property type="entry name" value="NA-bd_OB-fold"/>
</dbReference>
<feature type="domain" description="S1 motif" evidence="2">
    <location>
        <begin position="486"/>
        <end position="553"/>
    </location>
</feature>
<dbReference type="InterPro" id="IPR006641">
    <property type="entry name" value="YqgF/RNaseH-like_dom"/>
</dbReference>
<dbReference type="InterPro" id="IPR041692">
    <property type="entry name" value="HHH_9"/>
</dbReference>
<accession>A0A9Q0YJJ5</accession>
<dbReference type="InterPro" id="IPR003029">
    <property type="entry name" value="S1_domain"/>
</dbReference>
<dbReference type="Pfam" id="PF17674">
    <property type="entry name" value="HHH_9"/>
    <property type="match status" value="1"/>
</dbReference>
<dbReference type="InterPro" id="IPR037027">
    <property type="entry name" value="YqgF/RNaseH-like_dom_sf"/>
</dbReference>
<dbReference type="FunFam" id="3.30.420.140:FF:000001">
    <property type="entry name" value="RNA-binding transcriptional accessory protein"/>
    <property type="match status" value="1"/>
</dbReference>
<evidence type="ECO:0000256" key="1">
    <source>
        <dbReference type="SAM" id="MobiDB-lite"/>
    </source>
</evidence>
<dbReference type="Pfam" id="PF16921">
    <property type="entry name" value="Tex_YqgF"/>
    <property type="match status" value="1"/>
</dbReference>
<dbReference type="SUPFAM" id="SSF53098">
    <property type="entry name" value="Ribonuclease H-like"/>
    <property type="match status" value="1"/>
</dbReference>
<dbReference type="SUPFAM" id="SSF158832">
    <property type="entry name" value="Tex N-terminal region-like"/>
    <property type="match status" value="1"/>
</dbReference>
<dbReference type="Gene3D" id="1.10.3500.10">
    <property type="entry name" value="Tex N-terminal region-like"/>
    <property type="match status" value="1"/>
</dbReference>
<dbReference type="Pfam" id="PF00575">
    <property type="entry name" value="S1"/>
    <property type="match status" value="1"/>
</dbReference>
<dbReference type="PANTHER" id="PTHR10724">
    <property type="entry name" value="30S RIBOSOMAL PROTEIN S1"/>
    <property type="match status" value="1"/>
</dbReference>
<sequence>MNVKVIFPEWVVRNFMKYLHRRWIPPAVSSEDYKFWEMILQDCYTRFLAPRLIREIRSDLTKKAEKASLDVFGENLKHLLMTPPVLGCTIMGIDPGFSHGCKIAIISETSEILQTGIVYLNLRKVCENKLVGYLKTHRCSTIAIGNGTACRETEVFVSDIVKKPEIAHLNCRYCIVNENGASIYSVSDLAQEEMPDLDPNIRSAVSIARRLQNPLAELVKIDPKHLGIGMYQHDLQKVPLKKKLDGVVEDCVSFVGVDINSCSPELLQYVAGVGPAMAKKIIKHRTMKGNFQNRMELQEVKGLGPKTFLQCAGFIRVNATSGYNTEVETDVGGFSAQVTVKQEEPIVTVKQEQEGFAIKKEDEPKSKKRKAETSTKGKKKLKKTYLPNPLDKTWIHPESYEVTERLLKLAGALKSPIGSEAMREKVSAIVSSIGLETLAQNLEVGPHTLQVIIDGLKNPSNFDVRSDFSKPLFKRGLVSVSDLRVGTKLTGEVVNVVEFGAFVDIGVSHDALIHSSRMRNMKVIRGNKVEVAIVSINRAKSSSGKIRISLALNRVI</sequence>
<dbReference type="Pfam" id="PF12836">
    <property type="entry name" value="HHH_3"/>
    <property type="match status" value="1"/>
</dbReference>
<dbReference type="EMBL" id="JAIZAY010000019">
    <property type="protein sequence ID" value="KAJ8023632.1"/>
    <property type="molecule type" value="Genomic_DNA"/>
</dbReference>
<dbReference type="PROSITE" id="PS50126">
    <property type="entry name" value="S1"/>
    <property type="match status" value="1"/>
</dbReference>
<dbReference type="InterPro" id="IPR012337">
    <property type="entry name" value="RNaseH-like_sf"/>
</dbReference>
<dbReference type="InterPro" id="IPR032639">
    <property type="entry name" value="Tex_YqgF"/>
</dbReference>
<dbReference type="GO" id="GO:0003729">
    <property type="term" value="F:mRNA binding"/>
    <property type="evidence" value="ECO:0007669"/>
    <property type="project" value="TreeGrafter"/>
</dbReference>
<feature type="region of interest" description="Disordered" evidence="1">
    <location>
        <begin position="358"/>
        <end position="381"/>
    </location>
</feature>
<dbReference type="SMART" id="SM00316">
    <property type="entry name" value="S1"/>
    <property type="match status" value="1"/>
</dbReference>
<dbReference type="InterPro" id="IPR010994">
    <property type="entry name" value="RuvA_2-like"/>
</dbReference>
<organism evidence="3 4">
    <name type="scientific">Holothuria leucospilota</name>
    <name type="common">Black long sea cucumber</name>
    <name type="synonym">Mertensiothuria leucospilota</name>
    <dbReference type="NCBI Taxonomy" id="206669"/>
    <lineage>
        <taxon>Eukaryota</taxon>
        <taxon>Metazoa</taxon>
        <taxon>Echinodermata</taxon>
        <taxon>Eleutherozoa</taxon>
        <taxon>Echinozoa</taxon>
        <taxon>Holothuroidea</taxon>
        <taxon>Aspidochirotacea</taxon>
        <taxon>Aspidochirotida</taxon>
        <taxon>Holothuriidae</taxon>
        <taxon>Holothuria</taxon>
    </lineage>
</organism>
<dbReference type="InterPro" id="IPR050437">
    <property type="entry name" value="Ribos_protein_bS1-like"/>
</dbReference>
<dbReference type="SUPFAM" id="SSF50249">
    <property type="entry name" value="Nucleic acid-binding proteins"/>
    <property type="match status" value="1"/>
</dbReference>
<protein>
    <submittedName>
        <fullName evidence="3">S1 RNA-binding domain-containing protein 1</fullName>
    </submittedName>
</protein>
<dbReference type="InterPro" id="IPR023323">
    <property type="entry name" value="Tex-like_dom_sf"/>
</dbReference>
<dbReference type="SMART" id="SM00732">
    <property type="entry name" value="YqgFc"/>
    <property type="match status" value="1"/>
</dbReference>
<reference evidence="3" key="1">
    <citation type="submission" date="2021-10" db="EMBL/GenBank/DDBJ databases">
        <title>Tropical sea cucumber genome reveals ecological adaptation and Cuvierian tubules defense mechanism.</title>
        <authorList>
            <person name="Chen T."/>
        </authorList>
    </citation>
    <scope>NUCLEOTIDE SEQUENCE</scope>
    <source>
        <strain evidence="3">Nanhai2018</strain>
        <tissue evidence="3">Muscle</tissue>
    </source>
</reference>
<dbReference type="Gene3D" id="3.30.420.140">
    <property type="entry name" value="YqgF/RNase H-like domain"/>
    <property type="match status" value="1"/>
</dbReference>